<evidence type="ECO:0000313" key="3">
    <source>
        <dbReference type="Proteomes" id="UP000009080"/>
    </source>
</evidence>
<dbReference type="AlphaFoldDB" id="C5BS92"/>
<dbReference type="NCBIfam" id="TIGR00762">
    <property type="entry name" value="DegV"/>
    <property type="match status" value="1"/>
</dbReference>
<evidence type="ECO:0000256" key="1">
    <source>
        <dbReference type="ARBA" id="ARBA00023121"/>
    </source>
</evidence>
<dbReference type="STRING" id="377629.TERTU_3708"/>
<evidence type="ECO:0000313" key="2">
    <source>
        <dbReference type="EMBL" id="ACR11974.1"/>
    </source>
</evidence>
<dbReference type="eggNOG" id="COG1307">
    <property type="taxonomic scope" value="Bacteria"/>
</dbReference>
<dbReference type="Proteomes" id="UP000009080">
    <property type="component" value="Chromosome"/>
</dbReference>
<evidence type="ECO:0008006" key="4">
    <source>
        <dbReference type="Google" id="ProtNLM"/>
    </source>
</evidence>
<keyword evidence="1" id="KW-0446">Lipid-binding</keyword>
<dbReference type="KEGG" id="ttu:TERTU_3708"/>
<protein>
    <recommendedName>
        <fullName evidence="4">DegV family protein</fullName>
    </recommendedName>
</protein>
<dbReference type="InterPro" id="IPR003797">
    <property type="entry name" value="DegV"/>
</dbReference>
<dbReference type="PANTHER" id="PTHR33434">
    <property type="entry name" value="DEGV DOMAIN-CONTAINING PROTEIN DR_1986-RELATED"/>
    <property type="match status" value="1"/>
</dbReference>
<dbReference type="Gene3D" id="3.40.50.10170">
    <property type="match status" value="1"/>
</dbReference>
<dbReference type="SUPFAM" id="SSF82549">
    <property type="entry name" value="DAK1/DegV-like"/>
    <property type="match status" value="1"/>
</dbReference>
<dbReference type="PROSITE" id="PS51482">
    <property type="entry name" value="DEGV"/>
    <property type="match status" value="1"/>
</dbReference>
<accession>C5BS92</accession>
<dbReference type="HOGENOM" id="CLU_069606_0_0_6"/>
<keyword evidence="3" id="KW-1185">Reference proteome</keyword>
<dbReference type="Pfam" id="PF02645">
    <property type="entry name" value="DegV"/>
    <property type="match status" value="1"/>
</dbReference>
<proteinExistence type="predicted"/>
<gene>
    <name evidence="2" type="ordered locus">TERTU_3708</name>
</gene>
<name>C5BS92_TERTT</name>
<sequence>MPKTAIILDSACSLPNEVCARYGISFVPLTYTVNRVEYTDPCDQSQALLAFATGQFDRKNTVFTSAPSSDAFEKAIQRKLNAGYDTIIVQTVNRTQGETYLNANTAVTRIQKQLGDRKAVIRVMDSRTVFAGQGLLAVETVRRLLKGDNEDDVRRKMNKLSSLIHTFIVPRSPLTALERSRERNEKNVGWTQALVASTLGIHPVICNTNDSSAAVGRVWGFEKAVSAVFAHACDRIEAGLYSPIITLTYAGAVEELRTLPGYASLSQLAKQKKVKLIPAVASMAAGIYTSVGSLSLAVATAPHNWSR</sequence>
<organism evidence="2 3">
    <name type="scientific">Teredinibacter turnerae (strain ATCC 39867 / T7901)</name>
    <dbReference type="NCBI Taxonomy" id="377629"/>
    <lineage>
        <taxon>Bacteria</taxon>
        <taxon>Pseudomonadati</taxon>
        <taxon>Pseudomonadota</taxon>
        <taxon>Gammaproteobacteria</taxon>
        <taxon>Cellvibrionales</taxon>
        <taxon>Cellvibrionaceae</taxon>
        <taxon>Teredinibacter</taxon>
    </lineage>
</organism>
<dbReference type="Gene3D" id="3.30.1180.10">
    <property type="match status" value="1"/>
</dbReference>
<reference evidence="2 3" key="1">
    <citation type="journal article" date="2009" name="PLoS ONE">
        <title>The complete genome of Teredinibacter turnerae T7901: an intracellular endosymbiont of marine wood-boring bivalves (shipworms).</title>
        <authorList>
            <person name="Yang J.C."/>
            <person name="Madupu R."/>
            <person name="Durkin A.S."/>
            <person name="Ekborg N.A."/>
            <person name="Pedamallu C.S."/>
            <person name="Hostetler J.B."/>
            <person name="Radune D."/>
            <person name="Toms B.S."/>
            <person name="Henrissat B."/>
            <person name="Coutinho P.M."/>
            <person name="Schwarz S."/>
            <person name="Field L."/>
            <person name="Trindade-Silva A.E."/>
            <person name="Soares C.A.G."/>
            <person name="Elshahawi S."/>
            <person name="Hanora A."/>
            <person name="Schmidt E.W."/>
            <person name="Haygood M.G."/>
            <person name="Posfai J."/>
            <person name="Benner J."/>
            <person name="Madinger C."/>
            <person name="Nove J."/>
            <person name="Anton B."/>
            <person name="Chaudhary K."/>
            <person name="Foster J."/>
            <person name="Holman A."/>
            <person name="Kumar S."/>
            <person name="Lessard P.A."/>
            <person name="Luyten Y.A."/>
            <person name="Slatko B."/>
            <person name="Wood N."/>
            <person name="Wu B."/>
            <person name="Teplitski M."/>
            <person name="Mougous J.D."/>
            <person name="Ward N."/>
            <person name="Eisen J.A."/>
            <person name="Badger J.H."/>
            <person name="Distel D.L."/>
        </authorList>
    </citation>
    <scope>NUCLEOTIDE SEQUENCE [LARGE SCALE GENOMIC DNA]</scope>
    <source>
        <strain evidence="3">ATCC 39867 / T7901</strain>
    </source>
</reference>
<dbReference type="InterPro" id="IPR050270">
    <property type="entry name" value="DegV_domain_contain"/>
</dbReference>
<dbReference type="RefSeq" id="WP_015818086.1">
    <property type="nucleotide sequence ID" value="NC_012997.1"/>
</dbReference>
<dbReference type="InterPro" id="IPR043168">
    <property type="entry name" value="DegV_C"/>
</dbReference>
<dbReference type="GO" id="GO:0008289">
    <property type="term" value="F:lipid binding"/>
    <property type="evidence" value="ECO:0007669"/>
    <property type="project" value="UniProtKB-KW"/>
</dbReference>
<dbReference type="PANTHER" id="PTHR33434:SF2">
    <property type="entry name" value="FATTY ACID-BINDING PROTEIN TM_1468"/>
    <property type="match status" value="1"/>
</dbReference>
<dbReference type="EMBL" id="CP001614">
    <property type="protein sequence ID" value="ACR11974.1"/>
    <property type="molecule type" value="Genomic_DNA"/>
</dbReference>
<dbReference type="OrthoDB" id="6190387at2"/>